<dbReference type="AlphaFoldDB" id="A0A848GVX8"/>
<proteinExistence type="predicted"/>
<dbReference type="SUPFAM" id="SSF55729">
    <property type="entry name" value="Acyl-CoA N-acyltransferases (Nat)"/>
    <property type="match status" value="1"/>
</dbReference>
<evidence type="ECO:0000313" key="5">
    <source>
        <dbReference type="Proteomes" id="UP000583266"/>
    </source>
</evidence>
<dbReference type="InterPro" id="IPR016181">
    <property type="entry name" value="Acyl_CoA_acyltransferase"/>
</dbReference>
<organism evidence="4 5">
    <name type="scientific">Chitinophaga fulva</name>
    <dbReference type="NCBI Taxonomy" id="2728842"/>
    <lineage>
        <taxon>Bacteria</taxon>
        <taxon>Pseudomonadati</taxon>
        <taxon>Bacteroidota</taxon>
        <taxon>Chitinophagia</taxon>
        <taxon>Chitinophagales</taxon>
        <taxon>Chitinophagaceae</taxon>
        <taxon>Chitinophaga</taxon>
    </lineage>
</organism>
<evidence type="ECO:0000259" key="3">
    <source>
        <dbReference type="PROSITE" id="PS51186"/>
    </source>
</evidence>
<dbReference type="InterPro" id="IPR050680">
    <property type="entry name" value="YpeA/RimI_acetyltransf"/>
</dbReference>
<keyword evidence="5" id="KW-1185">Reference proteome</keyword>
<accession>A0A848GVX8</accession>
<dbReference type="GO" id="GO:0016747">
    <property type="term" value="F:acyltransferase activity, transferring groups other than amino-acyl groups"/>
    <property type="evidence" value="ECO:0007669"/>
    <property type="project" value="InterPro"/>
</dbReference>
<feature type="domain" description="N-acetyltransferase" evidence="3">
    <location>
        <begin position="1"/>
        <end position="161"/>
    </location>
</feature>
<dbReference type="PANTHER" id="PTHR43420">
    <property type="entry name" value="ACETYLTRANSFERASE"/>
    <property type="match status" value="1"/>
</dbReference>
<dbReference type="PANTHER" id="PTHR43420:SF47">
    <property type="entry name" value="N-ACETYLTRANSFERASE DOMAIN-CONTAINING PROTEIN"/>
    <property type="match status" value="1"/>
</dbReference>
<keyword evidence="1 4" id="KW-0808">Transferase</keyword>
<dbReference type="InterPro" id="IPR000182">
    <property type="entry name" value="GNAT_dom"/>
</dbReference>
<gene>
    <name evidence="4" type="ORF">HHL17_21795</name>
</gene>
<dbReference type="Proteomes" id="UP000583266">
    <property type="component" value="Unassembled WGS sequence"/>
</dbReference>
<sequence>MEIINSTVTDIDDIFYLYDEGTNYQRLKGLAGRYWKGFERSVVEQEIEEKRQWKLVVDDKTVCVFVTTFNDPLIWGDKDDDPSLYLHRIATHPAYRGRGFVKQIVDWAKRYGREHGRQYLRLDTGAGNEKLNNYYVSCGFTYLGVVEIPNPEGLPAHYKDGGFATFELVL</sequence>
<reference evidence="4 5" key="1">
    <citation type="submission" date="2020-04" db="EMBL/GenBank/DDBJ databases">
        <title>Chitinophaga sp. G-6-1-13 sp. nov., isolated from soil.</title>
        <authorList>
            <person name="Dahal R.H."/>
            <person name="Chaudhary D.K."/>
        </authorList>
    </citation>
    <scope>NUCLEOTIDE SEQUENCE [LARGE SCALE GENOMIC DNA]</scope>
    <source>
        <strain evidence="4 5">G-6-1-13</strain>
    </source>
</reference>
<dbReference type="PROSITE" id="PS51186">
    <property type="entry name" value="GNAT"/>
    <property type="match status" value="1"/>
</dbReference>
<evidence type="ECO:0000256" key="2">
    <source>
        <dbReference type="ARBA" id="ARBA00023315"/>
    </source>
</evidence>
<protein>
    <submittedName>
        <fullName evidence="4">GNAT family N-acetyltransferase</fullName>
    </submittedName>
</protein>
<dbReference type="Gene3D" id="3.40.630.30">
    <property type="match status" value="1"/>
</dbReference>
<dbReference type="RefSeq" id="WP_169226903.1">
    <property type="nucleotide sequence ID" value="NZ_JABBGC010000002.1"/>
</dbReference>
<dbReference type="EMBL" id="JABBGC010000002">
    <property type="protein sequence ID" value="NML39848.1"/>
    <property type="molecule type" value="Genomic_DNA"/>
</dbReference>
<evidence type="ECO:0000256" key="1">
    <source>
        <dbReference type="ARBA" id="ARBA00022679"/>
    </source>
</evidence>
<name>A0A848GVX8_9BACT</name>
<keyword evidence="2" id="KW-0012">Acyltransferase</keyword>
<dbReference type="CDD" id="cd04301">
    <property type="entry name" value="NAT_SF"/>
    <property type="match status" value="1"/>
</dbReference>
<comment type="caution">
    <text evidence="4">The sequence shown here is derived from an EMBL/GenBank/DDBJ whole genome shotgun (WGS) entry which is preliminary data.</text>
</comment>
<evidence type="ECO:0000313" key="4">
    <source>
        <dbReference type="EMBL" id="NML39848.1"/>
    </source>
</evidence>
<dbReference type="Pfam" id="PF00583">
    <property type="entry name" value="Acetyltransf_1"/>
    <property type="match status" value="1"/>
</dbReference>